<name>A0A1R4H2B3_9GAMM</name>
<dbReference type="CDD" id="cd07821">
    <property type="entry name" value="PYR_PYL_RCAR_like"/>
    <property type="match status" value="1"/>
</dbReference>
<protein>
    <submittedName>
        <fullName evidence="2">Polyketide cyclase / dehydrase and lipid transport</fullName>
    </submittedName>
</protein>
<feature type="chain" id="PRO_5012661463" evidence="1">
    <location>
        <begin position="22"/>
        <end position="178"/>
    </location>
</feature>
<dbReference type="SUPFAM" id="SSF55961">
    <property type="entry name" value="Bet v1-like"/>
    <property type="match status" value="1"/>
</dbReference>
<dbReference type="AlphaFoldDB" id="A0A1R4H2B3"/>
<evidence type="ECO:0000313" key="2">
    <source>
        <dbReference type="EMBL" id="SJM90316.1"/>
    </source>
</evidence>
<organism evidence="2 3">
    <name type="scientific">Crenothrix polyspora</name>
    <dbReference type="NCBI Taxonomy" id="360316"/>
    <lineage>
        <taxon>Bacteria</taxon>
        <taxon>Pseudomonadati</taxon>
        <taxon>Pseudomonadota</taxon>
        <taxon>Gammaproteobacteria</taxon>
        <taxon>Methylococcales</taxon>
        <taxon>Crenotrichaceae</taxon>
        <taxon>Crenothrix</taxon>
    </lineage>
</organism>
<reference evidence="3" key="1">
    <citation type="submission" date="2017-02" db="EMBL/GenBank/DDBJ databases">
        <authorList>
            <person name="Daims H."/>
        </authorList>
    </citation>
    <scope>NUCLEOTIDE SEQUENCE [LARGE SCALE GENOMIC DNA]</scope>
</reference>
<dbReference type="EMBL" id="FUKI01000046">
    <property type="protein sequence ID" value="SJM90316.1"/>
    <property type="molecule type" value="Genomic_DNA"/>
</dbReference>
<dbReference type="PANTHER" id="PTHR39332:SF7">
    <property type="entry name" value="SRPBCC FAMILY PROTEIN"/>
    <property type="match status" value="1"/>
</dbReference>
<dbReference type="InterPro" id="IPR023393">
    <property type="entry name" value="START-like_dom_sf"/>
</dbReference>
<keyword evidence="1" id="KW-0732">Signal</keyword>
<feature type="signal peptide" evidence="1">
    <location>
        <begin position="1"/>
        <end position="21"/>
    </location>
</feature>
<dbReference type="Gene3D" id="3.30.530.20">
    <property type="match status" value="1"/>
</dbReference>
<dbReference type="PANTHER" id="PTHR39332">
    <property type="entry name" value="BLL4707 PROTEIN"/>
    <property type="match status" value="1"/>
</dbReference>
<proteinExistence type="predicted"/>
<evidence type="ECO:0000256" key="1">
    <source>
        <dbReference type="SAM" id="SignalP"/>
    </source>
</evidence>
<dbReference type="InterPro" id="IPR019587">
    <property type="entry name" value="Polyketide_cyclase/dehydratase"/>
</dbReference>
<dbReference type="RefSeq" id="WP_087142488.1">
    <property type="nucleotide sequence ID" value="NZ_FUKI01000046.1"/>
</dbReference>
<dbReference type="OrthoDB" id="1364128at2"/>
<dbReference type="Pfam" id="PF10604">
    <property type="entry name" value="Polyketide_cyc2"/>
    <property type="match status" value="1"/>
</dbReference>
<keyword evidence="3" id="KW-1185">Reference proteome</keyword>
<gene>
    <name evidence="2" type="ORF">CRENPOLYSF1_140049</name>
</gene>
<sequence length="178" mass="19695">MQKLFSVLLVSMVLLPLSVFAHGPTPQKAKESIVINASVDKVWDVVKDFGAIVNWHPDVKSSHGDGKHESGGIRTLVLQNGGELQDELDFYSDKDHEYSFRLKKENPQAFPVSSYTVSLQVLPAEADINKSEVTIKGRFYRGDTSNSPPENQNDAAAVEAMNTFIKHGLTGLQQKLEK</sequence>
<evidence type="ECO:0000313" key="3">
    <source>
        <dbReference type="Proteomes" id="UP000195667"/>
    </source>
</evidence>
<dbReference type="Proteomes" id="UP000195667">
    <property type="component" value="Unassembled WGS sequence"/>
</dbReference>
<accession>A0A1R4H2B3</accession>